<dbReference type="CDD" id="cd03801">
    <property type="entry name" value="GT4_PimA-like"/>
    <property type="match status" value="1"/>
</dbReference>
<dbReference type="SUPFAM" id="SSF53756">
    <property type="entry name" value="UDP-Glycosyltransferase/glycogen phosphorylase"/>
    <property type="match status" value="1"/>
</dbReference>
<protein>
    <submittedName>
        <fullName evidence="2">Glycosyltransferase family 4 protein</fullName>
        <ecNumber evidence="2">2.4.-.-</ecNumber>
    </submittedName>
</protein>
<dbReference type="GO" id="GO:0016757">
    <property type="term" value="F:glycosyltransferase activity"/>
    <property type="evidence" value="ECO:0007669"/>
    <property type="project" value="UniProtKB-KW"/>
</dbReference>
<dbReference type="EC" id="2.4.-.-" evidence="2"/>
<keyword evidence="3" id="KW-1185">Reference proteome</keyword>
<sequence length="395" mass="45488">MITPYAPFPPNSGGRIRMWEQITYLGKRHQLTVVAFVSSSEEYELGRILKSRCYQVIMVNQKLSTPIESKYQQKLPYILRKYDSVEMWKTLAEQRGQDFDIVLIEHIYMAHYQQLFPGQCILEEQNIESEIFKQQALLGASQQQVFPQSRARSLNKATWLHMVLHENQTWPKFPLRITVSEKDKQEIEQRCNTGRTVVIENGVNLNTFTPVTPIHSRKILFMGTLEYHPNIDGLYYALNHIFPRIWRSDPSISIVIAGRNPPQAVFNLAASNPRIELFATPADIREVAKLCSLTIVPLRIGGGTRIKILHSMALGLPVVTTGLGCQGLRVRDNHHLLIRDTPEQFATAVRQLCSDETLRNSLIRNGRKLVTEQYNWQTNFEKMEQELLEFTQKGD</sequence>
<gene>
    <name evidence="2" type="ORF">ACFL27_06555</name>
</gene>
<dbReference type="Gene3D" id="3.40.50.2000">
    <property type="entry name" value="Glycogen Phosphorylase B"/>
    <property type="match status" value="2"/>
</dbReference>
<dbReference type="Pfam" id="PF13692">
    <property type="entry name" value="Glyco_trans_1_4"/>
    <property type="match status" value="1"/>
</dbReference>
<dbReference type="PANTHER" id="PTHR46401:SF2">
    <property type="entry name" value="GLYCOSYLTRANSFERASE WBBK-RELATED"/>
    <property type="match status" value="1"/>
</dbReference>
<keyword evidence="1 2" id="KW-0808">Transferase</keyword>
<keyword evidence="2" id="KW-0328">Glycosyltransferase</keyword>
<name>A0ABV6YUU2_UNCC1</name>
<dbReference type="PANTHER" id="PTHR46401">
    <property type="entry name" value="GLYCOSYLTRANSFERASE WBBK-RELATED"/>
    <property type="match status" value="1"/>
</dbReference>
<reference evidence="2 3" key="1">
    <citation type="submission" date="2024-09" db="EMBL/GenBank/DDBJ databases">
        <title>Laminarin stimulates single cell rates of sulfate reduction while oxygen inhibits transcriptomic activity in coastal marine sediment.</title>
        <authorList>
            <person name="Lindsay M."/>
            <person name="Orcutt B."/>
            <person name="Emerson D."/>
            <person name="Stepanauskas R."/>
            <person name="D'Angelo T."/>
        </authorList>
    </citation>
    <scope>NUCLEOTIDE SEQUENCE [LARGE SCALE GENOMIC DNA]</scope>
    <source>
        <strain evidence="2">SAG AM-311-K15</strain>
    </source>
</reference>
<evidence type="ECO:0000256" key="1">
    <source>
        <dbReference type="ARBA" id="ARBA00022679"/>
    </source>
</evidence>
<evidence type="ECO:0000313" key="2">
    <source>
        <dbReference type="EMBL" id="MFC1849853.1"/>
    </source>
</evidence>
<dbReference type="EMBL" id="JBHPBY010000062">
    <property type="protein sequence ID" value="MFC1849853.1"/>
    <property type="molecule type" value="Genomic_DNA"/>
</dbReference>
<dbReference type="Proteomes" id="UP001594351">
    <property type="component" value="Unassembled WGS sequence"/>
</dbReference>
<evidence type="ECO:0000313" key="3">
    <source>
        <dbReference type="Proteomes" id="UP001594351"/>
    </source>
</evidence>
<proteinExistence type="predicted"/>
<organism evidence="2 3">
    <name type="scientific">candidate division CSSED10-310 bacterium</name>
    <dbReference type="NCBI Taxonomy" id="2855610"/>
    <lineage>
        <taxon>Bacteria</taxon>
        <taxon>Bacteria division CSSED10-310</taxon>
    </lineage>
</organism>
<accession>A0ABV6YUU2</accession>
<comment type="caution">
    <text evidence="2">The sequence shown here is derived from an EMBL/GenBank/DDBJ whole genome shotgun (WGS) entry which is preliminary data.</text>
</comment>